<dbReference type="EC" id="3.4.21.-" evidence="1"/>
<dbReference type="AlphaFoldDB" id="A0A0L7RIW5"/>
<dbReference type="STRING" id="597456.A0A0L7RIW5"/>
<keyword evidence="1 2" id="KW-0645">Protease</keyword>
<dbReference type="Pfam" id="PF13365">
    <property type="entry name" value="Trypsin_2"/>
    <property type="match status" value="1"/>
</dbReference>
<dbReference type="PANTHER" id="PTHR21004">
    <property type="entry name" value="SERINE PROTEASE-RELATED"/>
    <property type="match status" value="1"/>
</dbReference>
<organism evidence="2 3">
    <name type="scientific">Habropoda laboriosa</name>
    <dbReference type="NCBI Taxonomy" id="597456"/>
    <lineage>
        <taxon>Eukaryota</taxon>
        <taxon>Metazoa</taxon>
        <taxon>Ecdysozoa</taxon>
        <taxon>Arthropoda</taxon>
        <taxon>Hexapoda</taxon>
        <taxon>Insecta</taxon>
        <taxon>Pterygota</taxon>
        <taxon>Neoptera</taxon>
        <taxon>Endopterygota</taxon>
        <taxon>Hymenoptera</taxon>
        <taxon>Apocrita</taxon>
        <taxon>Aculeata</taxon>
        <taxon>Apoidea</taxon>
        <taxon>Anthophila</taxon>
        <taxon>Apidae</taxon>
        <taxon>Habropoda</taxon>
    </lineage>
</organism>
<comment type="subcellular location">
    <subcellularLocation>
        <location evidence="1">Peroxisome</location>
    </subcellularLocation>
</comment>
<keyword evidence="1" id="KW-0720">Serine protease</keyword>
<evidence type="ECO:0000256" key="1">
    <source>
        <dbReference type="PIRNR" id="PIRNR037989"/>
    </source>
</evidence>
<comment type="similarity">
    <text evidence="1">Belongs to the peptidase S1B family.</text>
</comment>
<dbReference type="PANTHER" id="PTHR21004:SF0">
    <property type="entry name" value="PEROXISOMAL LEADER PEPTIDE-PROCESSING PROTEASE"/>
    <property type="match status" value="1"/>
</dbReference>
<accession>A0A0L7RIW5</accession>
<proteinExistence type="inferred from homology"/>
<dbReference type="InterPro" id="IPR009003">
    <property type="entry name" value="Peptidase_S1_PA"/>
</dbReference>
<dbReference type="GO" id="GO:0005777">
    <property type="term" value="C:peroxisome"/>
    <property type="evidence" value="ECO:0007669"/>
    <property type="project" value="UniProtKB-SubCell"/>
</dbReference>
<evidence type="ECO:0000313" key="3">
    <source>
        <dbReference type="Proteomes" id="UP000053825"/>
    </source>
</evidence>
<evidence type="ECO:0000313" key="2">
    <source>
        <dbReference type="EMBL" id="KOC70805.1"/>
    </source>
</evidence>
<sequence>MNSIPWCGHSGISIAKCWVLAHGSILAPILARSPKFVHLLRTWRPGDLTMLGASELGIPTDDFTFRIHRDDSSGDAGKVVAFWICPLLKDTFDHSFESWTVCRLLLPVFLLIKRESVVSTGKEEESDKAEIERVLRELTKQTAIGGKLKKGAVVELISTPFENLFFADSISRGIIGNLLGTEQCLILMDVAAFPGCEGSPLFLVNDRGDRNICGMVIASSSCYRGEWPNCTFAVNLLPSLKLILQSQIIKDEYPQYLTCTVFPFTWRNRLEIGALEKSVAIVKCGPNWGTGILVDEQSGTFVTCAHVLTTAPNTIVQFATMTSIASCKRRSEWFAEGKLIYKTPDNQPYDIAVLRIDSKFEKPPMKAIKLADRPARKGEQVLSIAFPFSSKGRSPTITSGIVSKTLSCMLQTNCCIQNGVSGGPIVRRTDFQMLGLIVCNAASTNGSISYPKLCMAIPINVLRGPLNNYLRTNDPQTLQDLTQHDQNVVATWNLRPFLPSSI</sequence>
<dbReference type="Proteomes" id="UP000053825">
    <property type="component" value="Unassembled WGS sequence"/>
</dbReference>
<dbReference type="InterPro" id="IPR043504">
    <property type="entry name" value="Peptidase_S1_PA_chymotrypsin"/>
</dbReference>
<comment type="PTM">
    <text evidence="1">The full-lengh TYSND1 is the active the proteolytic processing of PTS1- and PTS2-proteins and in self-cleavage, and intermolecular self-cleavage of TYSND1 down-regulates its protease activity.</text>
</comment>
<name>A0A0L7RIW5_9HYME</name>
<keyword evidence="1" id="KW-0378">Hydrolase</keyword>
<protein>
    <recommendedName>
        <fullName evidence="1">Peroxisomal leader peptide-processing protease</fullName>
        <ecNumber evidence="1">3.4.21.-</ecNumber>
    </recommendedName>
</protein>
<dbReference type="Gene3D" id="2.40.10.10">
    <property type="entry name" value="Trypsin-like serine proteases"/>
    <property type="match status" value="2"/>
</dbReference>
<dbReference type="OrthoDB" id="17845at2759"/>
<dbReference type="GO" id="GO:0004252">
    <property type="term" value="F:serine-type endopeptidase activity"/>
    <property type="evidence" value="ECO:0007669"/>
    <property type="project" value="InterPro"/>
</dbReference>
<comment type="function">
    <text evidence="1">Peroxisomal protease that mediates both the removal of the leader peptide from proteins containing a PTS2 target sequence and processes several PTS1-containing proteins. Catalyzes the processing of PTS1-proteins involved in the peroxisomal beta-oxidation of fatty acids.</text>
</comment>
<reference evidence="2 3" key="1">
    <citation type="submission" date="2015-07" db="EMBL/GenBank/DDBJ databases">
        <title>The genome of Habropoda laboriosa.</title>
        <authorList>
            <person name="Pan H."/>
            <person name="Kapheim K."/>
        </authorList>
    </citation>
    <scope>NUCLEOTIDE SEQUENCE [LARGE SCALE GENOMIC DNA]</scope>
    <source>
        <strain evidence="2">0110345459</strain>
    </source>
</reference>
<keyword evidence="3" id="KW-1185">Reference proteome</keyword>
<gene>
    <name evidence="2" type="ORF">WH47_06845</name>
</gene>
<dbReference type="GO" id="GO:0016485">
    <property type="term" value="P:protein processing"/>
    <property type="evidence" value="ECO:0007669"/>
    <property type="project" value="InterPro"/>
</dbReference>
<dbReference type="InterPro" id="IPR039245">
    <property type="entry name" value="TYSND1/DEG15"/>
</dbReference>
<dbReference type="EMBL" id="KQ414583">
    <property type="protein sequence ID" value="KOC70805.1"/>
    <property type="molecule type" value="Genomic_DNA"/>
</dbReference>
<keyword evidence="1" id="KW-0576">Peroxisome</keyword>
<dbReference type="SUPFAM" id="SSF50494">
    <property type="entry name" value="Trypsin-like serine proteases"/>
    <property type="match status" value="2"/>
</dbReference>
<dbReference type="GO" id="GO:0031998">
    <property type="term" value="P:regulation of fatty acid beta-oxidation"/>
    <property type="evidence" value="ECO:0007669"/>
    <property type="project" value="TreeGrafter"/>
</dbReference>